<name>A0A4Q2U5U7_9HYPH</name>
<feature type="domain" description="Periplasmic binding protein" evidence="4">
    <location>
        <begin position="46"/>
        <end position="301"/>
    </location>
</feature>
<sequence length="344" mass="36713">MSNDERRPSRLLNTTRRQAMMGLGGGLLAGASGLLARPAFAANQTVAFVPKFTSDPYFVSANQGAQEAGKELGLTVQYNGPVDANVAGQVDIVDRLVRSRVDAISICALDPTALAPSLMRAQQKGIKVNTWDADVKSDARQVFLNQASYDAIGETIADIMAKGAGTSGDFLMVTGSLTASNMLAWMKAIQETVAKKYPDMHIKTTLLGEQDIEKGKNVTLNYLRANPDTKGVFTVDGIAEISVAEAVKQLGMSGKITIAGIGVPNAIRPYIKDGIIKDAVLWSPVDIGYAALYISKAQLDGTFDPAKGVVKAGRLGDLKFTAKDEVLLGPPLVFNKDNIDKYNF</sequence>
<dbReference type="GO" id="GO:0030288">
    <property type="term" value="C:outer membrane-bounded periplasmic space"/>
    <property type="evidence" value="ECO:0007669"/>
    <property type="project" value="TreeGrafter"/>
</dbReference>
<comment type="subcellular location">
    <subcellularLocation>
        <location evidence="1">Periplasm</location>
    </subcellularLocation>
</comment>
<dbReference type="SUPFAM" id="SSF53822">
    <property type="entry name" value="Periplasmic binding protein-like I"/>
    <property type="match status" value="1"/>
</dbReference>
<dbReference type="Pfam" id="PF13407">
    <property type="entry name" value="Peripla_BP_4"/>
    <property type="match status" value="1"/>
</dbReference>
<evidence type="ECO:0000256" key="1">
    <source>
        <dbReference type="ARBA" id="ARBA00004418"/>
    </source>
</evidence>
<dbReference type="Proteomes" id="UP000290759">
    <property type="component" value="Unassembled WGS sequence"/>
</dbReference>
<dbReference type="InterPro" id="IPR050555">
    <property type="entry name" value="Bact_Solute-Bind_Prot2"/>
</dbReference>
<keyword evidence="3" id="KW-0732">Signal</keyword>
<reference evidence="5 6" key="1">
    <citation type="submission" date="2018-12" db="EMBL/GenBank/DDBJ databases">
        <authorList>
            <person name="Grouzdev D.S."/>
            <person name="Krutkina M.S."/>
        </authorList>
    </citation>
    <scope>NUCLEOTIDE SEQUENCE [LARGE SCALE GENOMIC DNA]</scope>
    <source>
        <strain evidence="5 6">RmlP026</strain>
    </source>
</reference>
<dbReference type="PANTHER" id="PTHR30036:SF7">
    <property type="entry name" value="ABC TRANSPORTER PERIPLASMIC-BINDING PROTEIN YPHF"/>
    <property type="match status" value="1"/>
</dbReference>
<evidence type="ECO:0000313" key="6">
    <source>
        <dbReference type="Proteomes" id="UP000290759"/>
    </source>
</evidence>
<gene>
    <name evidence="5" type="ORF">D3273_20195</name>
</gene>
<evidence type="ECO:0000256" key="3">
    <source>
        <dbReference type="SAM" id="SignalP"/>
    </source>
</evidence>
<dbReference type="InterPro" id="IPR028082">
    <property type="entry name" value="Peripla_BP_I"/>
</dbReference>
<keyword evidence="6" id="KW-1185">Reference proteome</keyword>
<dbReference type="InterPro" id="IPR006311">
    <property type="entry name" value="TAT_signal"/>
</dbReference>
<comment type="similarity">
    <text evidence="2">Belongs to the bacterial solute-binding protein 2 family.</text>
</comment>
<evidence type="ECO:0000256" key="2">
    <source>
        <dbReference type="ARBA" id="ARBA00007639"/>
    </source>
</evidence>
<dbReference type="OrthoDB" id="9781890at2"/>
<feature type="chain" id="PRO_5020775947" evidence="3">
    <location>
        <begin position="42"/>
        <end position="344"/>
    </location>
</feature>
<dbReference type="PROSITE" id="PS51318">
    <property type="entry name" value="TAT"/>
    <property type="match status" value="1"/>
</dbReference>
<accession>A0A4Q2U5U7</accession>
<proteinExistence type="inferred from homology"/>
<dbReference type="Gene3D" id="3.40.50.2300">
    <property type="match status" value="2"/>
</dbReference>
<reference evidence="5 6" key="2">
    <citation type="submission" date="2019-02" db="EMBL/GenBank/DDBJ databases">
        <title>'Lichenibacterium ramalinii' gen. nov. sp. nov., 'Lichenibacterium minor' gen. nov. sp. nov.</title>
        <authorList>
            <person name="Pankratov T."/>
        </authorList>
    </citation>
    <scope>NUCLEOTIDE SEQUENCE [LARGE SCALE GENOMIC DNA]</scope>
    <source>
        <strain evidence="5 6">RmlP026</strain>
    </source>
</reference>
<dbReference type="EMBL" id="QYBB01000030">
    <property type="protein sequence ID" value="RYC30196.1"/>
    <property type="molecule type" value="Genomic_DNA"/>
</dbReference>
<comment type="caution">
    <text evidence="5">The sequence shown here is derived from an EMBL/GenBank/DDBJ whole genome shotgun (WGS) entry which is preliminary data.</text>
</comment>
<evidence type="ECO:0000259" key="4">
    <source>
        <dbReference type="Pfam" id="PF13407"/>
    </source>
</evidence>
<dbReference type="PANTHER" id="PTHR30036">
    <property type="entry name" value="D-XYLOSE-BINDING PERIPLASMIC PROTEIN"/>
    <property type="match status" value="1"/>
</dbReference>
<dbReference type="RefSeq" id="WP_129228697.1">
    <property type="nucleotide sequence ID" value="NZ_QYBB01000030.1"/>
</dbReference>
<dbReference type="AlphaFoldDB" id="A0A4Q2U5U7"/>
<protein>
    <submittedName>
        <fullName evidence="5">Autoinducer 2 ABC transporter substrate-binding protein</fullName>
    </submittedName>
</protein>
<evidence type="ECO:0000313" key="5">
    <source>
        <dbReference type="EMBL" id="RYC30196.1"/>
    </source>
</evidence>
<feature type="signal peptide" evidence="3">
    <location>
        <begin position="1"/>
        <end position="41"/>
    </location>
</feature>
<dbReference type="InterPro" id="IPR025997">
    <property type="entry name" value="SBP_2_dom"/>
</dbReference>
<dbReference type="GO" id="GO:0030246">
    <property type="term" value="F:carbohydrate binding"/>
    <property type="evidence" value="ECO:0007669"/>
    <property type="project" value="TreeGrafter"/>
</dbReference>
<organism evidence="5 6">
    <name type="scientific">Lichenibacterium minor</name>
    <dbReference type="NCBI Taxonomy" id="2316528"/>
    <lineage>
        <taxon>Bacteria</taxon>
        <taxon>Pseudomonadati</taxon>
        <taxon>Pseudomonadota</taxon>
        <taxon>Alphaproteobacteria</taxon>
        <taxon>Hyphomicrobiales</taxon>
        <taxon>Lichenihabitantaceae</taxon>
        <taxon>Lichenibacterium</taxon>
    </lineage>
</organism>